<keyword evidence="2" id="KW-1185">Reference proteome</keyword>
<protein>
    <submittedName>
        <fullName evidence="1">25655_t:CDS:1</fullName>
    </submittedName>
</protein>
<organism evidence="1 2">
    <name type="scientific">Gigaspora margarita</name>
    <dbReference type="NCBI Taxonomy" id="4874"/>
    <lineage>
        <taxon>Eukaryota</taxon>
        <taxon>Fungi</taxon>
        <taxon>Fungi incertae sedis</taxon>
        <taxon>Mucoromycota</taxon>
        <taxon>Glomeromycotina</taxon>
        <taxon>Glomeromycetes</taxon>
        <taxon>Diversisporales</taxon>
        <taxon>Gigasporaceae</taxon>
        <taxon>Gigaspora</taxon>
    </lineage>
</organism>
<comment type="caution">
    <text evidence="1">The sequence shown here is derived from an EMBL/GenBank/DDBJ whole genome shotgun (WGS) entry which is preliminary data.</text>
</comment>
<evidence type="ECO:0000313" key="1">
    <source>
        <dbReference type="EMBL" id="CAG8849980.1"/>
    </source>
</evidence>
<dbReference type="EMBL" id="CAJVQB010098925">
    <property type="protein sequence ID" value="CAG8849980.1"/>
    <property type="molecule type" value="Genomic_DNA"/>
</dbReference>
<accession>A0ABN7X8N7</accession>
<feature type="non-terminal residue" evidence="1">
    <location>
        <position position="247"/>
    </location>
</feature>
<reference evidence="1 2" key="1">
    <citation type="submission" date="2021-06" db="EMBL/GenBank/DDBJ databases">
        <authorList>
            <person name="Kallberg Y."/>
            <person name="Tangrot J."/>
            <person name="Rosling A."/>
        </authorList>
    </citation>
    <scope>NUCLEOTIDE SEQUENCE [LARGE SCALE GENOMIC DNA]</scope>
    <source>
        <strain evidence="1 2">120-4 pot B 10/14</strain>
    </source>
</reference>
<proteinExistence type="predicted"/>
<feature type="non-terminal residue" evidence="1">
    <location>
        <position position="1"/>
    </location>
</feature>
<sequence length="247" mass="28587">NHTIMQEILLKKVFKMEINVNLNSNIEVEYGSVDLNSNIEVEYGSGDLNSNIEVEYGSINLNSNIKVEYGSVDINSNIEIEYDNSNRLSDEEYNEPLDLYKEQLFKTTKEAYATIETFANSHGFEIRKGRVEKDANNSHEISRTFLYRHAGKSSTEKKSHKTETSGSCKTDCKWKVNIYWKVEYYTLIGKLNASAQYRLLFEKHKVPIYCRNLYNAISKFKRIDSPGDNNASKLLSELLKKKDDDFR</sequence>
<evidence type="ECO:0000313" key="2">
    <source>
        <dbReference type="Proteomes" id="UP000789901"/>
    </source>
</evidence>
<name>A0ABN7X8N7_GIGMA</name>
<gene>
    <name evidence="1" type="ORF">GMARGA_LOCUS39976</name>
</gene>
<dbReference type="Proteomes" id="UP000789901">
    <property type="component" value="Unassembled WGS sequence"/>
</dbReference>